<comment type="caution">
    <text evidence="1">The sequence shown here is derived from an EMBL/GenBank/DDBJ whole genome shotgun (WGS) entry which is preliminary data.</text>
</comment>
<protein>
    <submittedName>
        <fullName evidence="1">Uncharacterized protein</fullName>
    </submittedName>
</protein>
<dbReference type="EMBL" id="NESQ01000121">
    <property type="protein sequence ID" value="PUU78352.1"/>
    <property type="molecule type" value="Genomic_DNA"/>
</dbReference>
<sequence length="209" mass="23278">MDYSPRMASGDSRYFVSPSDTGMLEDRVPVLLKAWDTQSNLAIFQPASVGPGQRCHYEHIGIENLVEDHELLPTHSNQIYSSDSIAAVGYIHVRPKPQEESEPDDLAHRTSYLSSNGGKDTRILTVCSINQVRQFIEANDHTNNVLKANCLFPQSFYGSPCITKQSGFVIGVVNGPHSATNTGNINLFPRGFKESLRWYTSKVDFPMVE</sequence>
<evidence type="ECO:0000313" key="1">
    <source>
        <dbReference type="EMBL" id="PUU78352.1"/>
    </source>
</evidence>
<name>A0A2T6ZS86_TUBBO</name>
<gene>
    <name evidence="1" type="ORF">B9Z19DRAFT_1084261</name>
</gene>
<evidence type="ECO:0000313" key="2">
    <source>
        <dbReference type="Proteomes" id="UP000244722"/>
    </source>
</evidence>
<dbReference type="AlphaFoldDB" id="A0A2T6ZS86"/>
<accession>A0A2T6ZS86</accession>
<keyword evidence="2" id="KW-1185">Reference proteome</keyword>
<organism evidence="1 2">
    <name type="scientific">Tuber borchii</name>
    <name type="common">White truffle</name>
    <dbReference type="NCBI Taxonomy" id="42251"/>
    <lineage>
        <taxon>Eukaryota</taxon>
        <taxon>Fungi</taxon>
        <taxon>Dikarya</taxon>
        <taxon>Ascomycota</taxon>
        <taxon>Pezizomycotina</taxon>
        <taxon>Pezizomycetes</taxon>
        <taxon>Pezizales</taxon>
        <taxon>Tuberaceae</taxon>
        <taxon>Tuber</taxon>
    </lineage>
</organism>
<reference evidence="1 2" key="1">
    <citation type="submission" date="2017-04" db="EMBL/GenBank/DDBJ databases">
        <title>Draft genome sequence of Tuber borchii Vittad., a whitish edible truffle.</title>
        <authorList>
            <consortium name="DOE Joint Genome Institute"/>
            <person name="Murat C."/>
            <person name="Kuo A."/>
            <person name="Barry K.W."/>
            <person name="Clum A."/>
            <person name="Dockter R.B."/>
            <person name="Fauchery L."/>
            <person name="Iotti M."/>
            <person name="Kohler A."/>
            <person name="Labutti K."/>
            <person name="Lindquist E.A."/>
            <person name="Lipzen A."/>
            <person name="Ohm R.A."/>
            <person name="Wang M."/>
            <person name="Grigoriev I.V."/>
            <person name="Zambonelli A."/>
            <person name="Martin F.M."/>
        </authorList>
    </citation>
    <scope>NUCLEOTIDE SEQUENCE [LARGE SCALE GENOMIC DNA]</scope>
    <source>
        <strain evidence="1 2">Tbo3840</strain>
    </source>
</reference>
<dbReference type="Proteomes" id="UP000244722">
    <property type="component" value="Unassembled WGS sequence"/>
</dbReference>
<dbReference type="OrthoDB" id="10523219at2759"/>
<proteinExistence type="predicted"/>